<feature type="transmembrane region" description="Helical" evidence="1">
    <location>
        <begin position="20"/>
        <end position="38"/>
    </location>
</feature>
<keyword evidence="1" id="KW-1133">Transmembrane helix</keyword>
<sequence>MKNTTKKEIIIEKFVWKRSFTVVLLLNAAYIVLFYFLMQRYS</sequence>
<evidence type="ECO:0000313" key="2">
    <source>
        <dbReference type="EMBL" id="RMA64578.1"/>
    </source>
</evidence>
<evidence type="ECO:0000313" key="3">
    <source>
        <dbReference type="Proteomes" id="UP000271339"/>
    </source>
</evidence>
<comment type="caution">
    <text evidence="2">The sequence shown here is derived from an EMBL/GenBank/DDBJ whole genome shotgun (WGS) entry which is preliminary data.</text>
</comment>
<gene>
    <name evidence="2" type="ORF">BXY75_1454</name>
</gene>
<dbReference type="EMBL" id="REFC01000012">
    <property type="protein sequence ID" value="RMA64578.1"/>
    <property type="molecule type" value="Genomic_DNA"/>
</dbReference>
<reference evidence="2 3" key="1">
    <citation type="submission" date="2018-10" db="EMBL/GenBank/DDBJ databases">
        <title>Genomic Encyclopedia of Archaeal and Bacterial Type Strains, Phase II (KMG-II): from individual species to whole genera.</title>
        <authorList>
            <person name="Goeker M."/>
        </authorList>
    </citation>
    <scope>NUCLEOTIDE SEQUENCE [LARGE SCALE GENOMIC DNA]</scope>
    <source>
        <strain evidence="2 3">DSM 23424</strain>
    </source>
</reference>
<accession>A0A3L9Z2K8</accession>
<keyword evidence="1" id="KW-0812">Transmembrane</keyword>
<organism evidence="2 3">
    <name type="scientific">Ulvibacter antarcticus</name>
    <dbReference type="NCBI Taxonomy" id="442714"/>
    <lineage>
        <taxon>Bacteria</taxon>
        <taxon>Pseudomonadati</taxon>
        <taxon>Bacteroidota</taxon>
        <taxon>Flavobacteriia</taxon>
        <taxon>Flavobacteriales</taxon>
        <taxon>Flavobacteriaceae</taxon>
        <taxon>Ulvibacter</taxon>
    </lineage>
</organism>
<keyword evidence="1" id="KW-0472">Membrane</keyword>
<proteinExistence type="predicted"/>
<dbReference type="AlphaFoldDB" id="A0A3L9Z2K8"/>
<protein>
    <submittedName>
        <fullName evidence="2">Uncharacterized protein</fullName>
    </submittedName>
</protein>
<name>A0A3L9Z2K8_9FLAO</name>
<keyword evidence="3" id="KW-1185">Reference proteome</keyword>
<evidence type="ECO:0000256" key="1">
    <source>
        <dbReference type="SAM" id="Phobius"/>
    </source>
</evidence>
<dbReference type="Proteomes" id="UP000271339">
    <property type="component" value="Unassembled WGS sequence"/>
</dbReference>